<feature type="compositionally biased region" description="Low complexity" evidence="1">
    <location>
        <begin position="379"/>
        <end position="392"/>
    </location>
</feature>
<evidence type="ECO:0000313" key="3">
    <source>
        <dbReference type="EMBL" id="KOB68534.1"/>
    </source>
</evidence>
<dbReference type="InterPro" id="IPR006575">
    <property type="entry name" value="RWD_dom"/>
</dbReference>
<dbReference type="FunFam" id="3.30.40.10:FF:000215">
    <property type="entry name" value="E3 ubiquitin-protein ligase RNF25"/>
    <property type="match status" value="1"/>
</dbReference>
<proteinExistence type="predicted"/>
<dbReference type="GO" id="GO:0016567">
    <property type="term" value="P:protein ubiquitination"/>
    <property type="evidence" value="ECO:0007669"/>
    <property type="project" value="TreeGrafter"/>
</dbReference>
<feature type="region of interest" description="Disordered" evidence="1">
    <location>
        <begin position="266"/>
        <end position="332"/>
    </location>
</feature>
<dbReference type="GO" id="GO:0005634">
    <property type="term" value="C:nucleus"/>
    <property type="evidence" value="ECO:0007669"/>
    <property type="project" value="TreeGrafter"/>
</dbReference>
<gene>
    <name evidence="3" type="ORF">OBRU01_13157</name>
</gene>
<dbReference type="Proteomes" id="UP000037510">
    <property type="component" value="Unassembled WGS sequence"/>
</dbReference>
<dbReference type="Gene3D" id="3.10.110.10">
    <property type="entry name" value="Ubiquitin Conjugating Enzyme"/>
    <property type="match status" value="1"/>
</dbReference>
<dbReference type="SUPFAM" id="SSF54495">
    <property type="entry name" value="UBC-like"/>
    <property type="match status" value="1"/>
</dbReference>
<dbReference type="Pfam" id="PF05773">
    <property type="entry name" value="RWD"/>
    <property type="match status" value="1"/>
</dbReference>
<dbReference type="GO" id="GO:0010468">
    <property type="term" value="P:regulation of gene expression"/>
    <property type="evidence" value="ECO:0007669"/>
    <property type="project" value="UniProtKB-ARBA"/>
</dbReference>
<name>A0A0L7KZS3_OPEBR</name>
<dbReference type="PROSITE" id="PS50908">
    <property type="entry name" value="RWD"/>
    <property type="match status" value="1"/>
</dbReference>
<dbReference type="GO" id="GO:0033554">
    <property type="term" value="P:cellular response to stress"/>
    <property type="evidence" value="ECO:0007669"/>
    <property type="project" value="UniProtKB-ARBA"/>
</dbReference>
<feature type="compositionally biased region" description="Low complexity" evidence="1">
    <location>
        <begin position="274"/>
        <end position="284"/>
    </location>
</feature>
<keyword evidence="4" id="KW-1185">Reference proteome</keyword>
<evidence type="ECO:0000313" key="4">
    <source>
        <dbReference type="Proteomes" id="UP000037510"/>
    </source>
</evidence>
<feature type="non-terminal residue" evidence="3">
    <location>
        <position position="405"/>
    </location>
</feature>
<protein>
    <submittedName>
        <fullName evidence="3">E3 ubiquitin-protein ligase RNF25</fullName>
    </submittedName>
</protein>
<dbReference type="InterPro" id="IPR039133">
    <property type="entry name" value="RNF25"/>
</dbReference>
<dbReference type="AlphaFoldDB" id="A0A0L7KZS3"/>
<dbReference type="PANTHER" id="PTHR13198">
    <property type="entry name" value="RING FINGER PROTEIN 25"/>
    <property type="match status" value="1"/>
</dbReference>
<dbReference type="EMBL" id="JTDY01004144">
    <property type="protein sequence ID" value="KOB68534.1"/>
    <property type="molecule type" value="Genomic_DNA"/>
</dbReference>
<comment type="caution">
    <text evidence="3">The sequence shown here is derived from an EMBL/GenBank/DDBJ whole genome shotgun (WGS) entry which is preliminary data.</text>
</comment>
<sequence length="405" mass="43537">MLWLSTTGHRRIQHFYHDPYAALSGCARAGAGGQPDLTSASASVFPVIITMSAAFEERYTPALEETCRAALDERVREEVETLKSILMDDVIIKKVEDRPEIIETVIRPSTGCDVDQQYVCVTLEVRLPDRYPDLSPIVMLRNPRGLDDGLLETLHKKIKQIGDAFIKTQCYHYFHKHCLANHLEASYQSYMEELEKLPNWKRMEAAPFQQTCPVCRSTVYYDVDTLKEAPPPIEAETAAPFELTPEMRALQKKMAAMLKKQEAKGGVDGPIVASSSGRGSISRRGGLHHAGATGNTSRGKVAHGATNGSAHRGGVANGNTGRGGVSNGNPFRVPPTPVGVSAVNALYNASRGNLVGSAFNNASRGVIASANAGRGVISTATPADPAPATEAPGSPSGRPAYRGPY</sequence>
<dbReference type="FunFam" id="3.10.110.10:FF:000050">
    <property type="entry name" value="eIF-2-alpha kinase GCN2"/>
    <property type="match status" value="1"/>
</dbReference>
<dbReference type="SUPFAM" id="SSF57850">
    <property type="entry name" value="RING/U-box"/>
    <property type="match status" value="1"/>
</dbReference>
<dbReference type="GO" id="GO:0009893">
    <property type="term" value="P:positive regulation of metabolic process"/>
    <property type="evidence" value="ECO:0007669"/>
    <property type="project" value="UniProtKB-ARBA"/>
</dbReference>
<evidence type="ECO:0000256" key="1">
    <source>
        <dbReference type="SAM" id="MobiDB-lite"/>
    </source>
</evidence>
<evidence type="ECO:0000259" key="2">
    <source>
        <dbReference type="PROSITE" id="PS50908"/>
    </source>
</evidence>
<accession>A0A0L7KZS3</accession>
<dbReference type="InterPro" id="IPR013083">
    <property type="entry name" value="Znf_RING/FYVE/PHD"/>
</dbReference>
<feature type="domain" description="RWD" evidence="2">
    <location>
        <begin position="77"/>
        <end position="186"/>
    </location>
</feature>
<dbReference type="SMART" id="SM00591">
    <property type="entry name" value="RWD"/>
    <property type="match status" value="1"/>
</dbReference>
<feature type="region of interest" description="Disordered" evidence="1">
    <location>
        <begin position="378"/>
        <end position="405"/>
    </location>
</feature>
<dbReference type="GO" id="GO:0061630">
    <property type="term" value="F:ubiquitin protein ligase activity"/>
    <property type="evidence" value="ECO:0007669"/>
    <property type="project" value="InterPro"/>
</dbReference>
<dbReference type="Gene3D" id="3.30.40.10">
    <property type="entry name" value="Zinc/RING finger domain, C3HC4 (zinc finger)"/>
    <property type="match status" value="1"/>
</dbReference>
<dbReference type="PANTHER" id="PTHR13198:SF4">
    <property type="entry name" value="E3 UBIQUITIN-PROTEIN LIGASE RNF25"/>
    <property type="match status" value="1"/>
</dbReference>
<dbReference type="STRING" id="104452.A0A0L7KZS3"/>
<reference evidence="3 4" key="1">
    <citation type="journal article" date="2015" name="Genome Biol. Evol.">
        <title>The genome of winter moth (Operophtera brumata) provides a genomic perspective on sexual dimorphism and phenology.</title>
        <authorList>
            <person name="Derks M.F."/>
            <person name="Smit S."/>
            <person name="Salis L."/>
            <person name="Schijlen E."/>
            <person name="Bossers A."/>
            <person name="Mateman C."/>
            <person name="Pijl A.S."/>
            <person name="de Ridder D."/>
            <person name="Groenen M.A."/>
            <person name="Visser M.E."/>
            <person name="Megens H.J."/>
        </authorList>
    </citation>
    <scope>NUCLEOTIDE SEQUENCE [LARGE SCALE GENOMIC DNA]</scope>
    <source>
        <strain evidence="3">WM2013NL</strain>
        <tissue evidence="3">Head and thorax</tissue>
    </source>
</reference>
<dbReference type="CDD" id="cd23818">
    <property type="entry name" value="RWD_RNF25"/>
    <property type="match status" value="1"/>
</dbReference>
<organism evidence="3 4">
    <name type="scientific">Operophtera brumata</name>
    <name type="common">Winter moth</name>
    <name type="synonym">Phalaena brumata</name>
    <dbReference type="NCBI Taxonomy" id="104452"/>
    <lineage>
        <taxon>Eukaryota</taxon>
        <taxon>Metazoa</taxon>
        <taxon>Ecdysozoa</taxon>
        <taxon>Arthropoda</taxon>
        <taxon>Hexapoda</taxon>
        <taxon>Insecta</taxon>
        <taxon>Pterygota</taxon>
        <taxon>Neoptera</taxon>
        <taxon>Endopterygota</taxon>
        <taxon>Lepidoptera</taxon>
        <taxon>Glossata</taxon>
        <taxon>Ditrysia</taxon>
        <taxon>Geometroidea</taxon>
        <taxon>Geometridae</taxon>
        <taxon>Larentiinae</taxon>
        <taxon>Operophtera</taxon>
    </lineage>
</organism>
<dbReference type="InterPro" id="IPR016135">
    <property type="entry name" value="UBQ-conjugating_enzyme/RWD"/>
</dbReference>
<dbReference type="GO" id="GO:0051246">
    <property type="term" value="P:regulation of protein metabolic process"/>
    <property type="evidence" value="ECO:0007669"/>
    <property type="project" value="UniProtKB-ARBA"/>
</dbReference>